<accession>A0ABX4N606</accession>
<feature type="region of interest" description="Disordered" evidence="1">
    <location>
        <begin position="1"/>
        <end position="60"/>
    </location>
</feature>
<organism evidence="2 3">
    <name type="scientific">Leptospira kmetyi</name>
    <dbReference type="NCBI Taxonomy" id="408139"/>
    <lineage>
        <taxon>Bacteria</taxon>
        <taxon>Pseudomonadati</taxon>
        <taxon>Spirochaetota</taxon>
        <taxon>Spirochaetia</taxon>
        <taxon>Leptospirales</taxon>
        <taxon>Leptospiraceae</taxon>
        <taxon>Leptospira</taxon>
    </lineage>
</organism>
<comment type="caution">
    <text evidence="2">The sequence shown here is derived from an EMBL/GenBank/DDBJ whole genome shotgun (WGS) entry which is preliminary data.</text>
</comment>
<sequence>MKSQNCRSSDRIYNRDFTLQKQNFPIEKDRPSSPTASPLHPKSGWGARFTEDVGVPTTPS</sequence>
<evidence type="ECO:0000313" key="2">
    <source>
        <dbReference type="EMBL" id="PJZ28043.1"/>
    </source>
</evidence>
<evidence type="ECO:0000313" key="3">
    <source>
        <dbReference type="Proteomes" id="UP000231919"/>
    </source>
</evidence>
<dbReference type="Proteomes" id="UP000231919">
    <property type="component" value="Unassembled WGS sequence"/>
</dbReference>
<keyword evidence="3" id="KW-1185">Reference proteome</keyword>
<evidence type="ECO:0000256" key="1">
    <source>
        <dbReference type="SAM" id="MobiDB-lite"/>
    </source>
</evidence>
<gene>
    <name evidence="2" type="ORF">CH378_19930</name>
</gene>
<proteinExistence type="predicted"/>
<reference evidence="2 3" key="1">
    <citation type="submission" date="2017-07" db="EMBL/GenBank/DDBJ databases">
        <title>Leptospira spp. isolated from tropical soils.</title>
        <authorList>
            <person name="Thibeaux R."/>
            <person name="Iraola G."/>
            <person name="Ferres I."/>
            <person name="Bierque E."/>
            <person name="Girault D."/>
            <person name="Soupe-Gilbert M.-E."/>
            <person name="Picardeau M."/>
            <person name="Goarant C."/>
        </authorList>
    </citation>
    <scope>NUCLEOTIDE SEQUENCE [LARGE SCALE GENOMIC DNA]</scope>
    <source>
        <strain evidence="2 3">JW2-C-B1</strain>
    </source>
</reference>
<protein>
    <submittedName>
        <fullName evidence="2">Uncharacterized protein</fullName>
    </submittedName>
</protein>
<dbReference type="EMBL" id="NPDP01000051">
    <property type="protein sequence ID" value="PJZ28043.1"/>
    <property type="molecule type" value="Genomic_DNA"/>
</dbReference>
<name>A0ABX4N606_9LEPT</name>